<dbReference type="InterPro" id="IPR043128">
    <property type="entry name" value="Rev_trsase/Diguanyl_cyclase"/>
</dbReference>
<dbReference type="Pfam" id="PF00990">
    <property type="entry name" value="GGDEF"/>
    <property type="match status" value="1"/>
</dbReference>
<dbReference type="GO" id="GO:0043709">
    <property type="term" value="P:cell adhesion involved in single-species biofilm formation"/>
    <property type="evidence" value="ECO:0007669"/>
    <property type="project" value="TreeGrafter"/>
</dbReference>
<dbReference type="AlphaFoldDB" id="A0A7W4UG01"/>
<reference evidence="4 5" key="1">
    <citation type="submission" date="2020-08" db="EMBL/GenBank/DDBJ databases">
        <title>The Agave Microbiome: Exploring the role of microbial communities in plant adaptations to desert environments.</title>
        <authorList>
            <person name="Partida-Martinez L.P."/>
        </authorList>
    </citation>
    <scope>NUCLEOTIDE SEQUENCE [LARGE SCALE GENOMIC DNA]</scope>
    <source>
        <strain evidence="4 5">RAS26</strain>
    </source>
</reference>
<proteinExistence type="predicted"/>
<dbReference type="CDD" id="cd01949">
    <property type="entry name" value="GGDEF"/>
    <property type="match status" value="1"/>
</dbReference>
<dbReference type="NCBIfam" id="TIGR00254">
    <property type="entry name" value="GGDEF"/>
    <property type="match status" value="1"/>
</dbReference>
<keyword evidence="2" id="KW-1133">Transmembrane helix</keyword>
<feature type="transmembrane region" description="Helical" evidence="2">
    <location>
        <begin position="119"/>
        <end position="139"/>
    </location>
</feature>
<dbReference type="EMBL" id="JACHVX010000003">
    <property type="protein sequence ID" value="MBB2923487.1"/>
    <property type="molecule type" value="Genomic_DNA"/>
</dbReference>
<organism evidence="4 5">
    <name type="scientific">Cellulomonas cellasea</name>
    <dbReference type="NCBI Taxonomy" id="43670"/>
    <lineage>
        <taxon>Bacteria</taxon>
        <taxon>Bacillati</taxon>
        <taxon>Actinomycetota</taxon>
        <taxon>Actinomycetes</taxon>
        <taxon>Micrococcales</taxon>
        <taxon>Cellulomonadaceae</taxon>
        <taxon>Cellulomonas</taxon>
    </lineage>
</organism>
<dbReference type="PROSITE" id="PS50887">
    <property type="entry name" value="GGDEF"/>
    <property type="match status" value="1"/>
</dbReference>
<feature type="transmembrane region" description="Helical" evidence="2">
    <location>
        <begin position="21"/>
        <end position="41"/>
    </location>
</feature>
<dbReference type="PANTHER" id="PTHR45138:SF9">
    <property type="entry name" value="DIGUANYLATE CYCLASE DGCM-RELATED"/>
    <property type="match status" value="1"/>
</dbReference>
<dbReference type="GO" id="GO:1902201">
    <property type="term" value="P:negative regulation of bacterial-type flagellum-dependent cell motility"/>
    <property type="evidence" value="ECO:0007669"/>
    <property type="project" value="TreeGrafter"/>
</dbReference>
<gene>
    <name evidence="4" type="ORF">FHR80_002412</name>
</gene>
<dbReference type="InterPro" id="IPR029787">
    <property type="entry name" value="Nucleotide_cyclase"/>
</dbReference>
<dbReference type="SUPFAM" id="SSF55073">
    <property type="entry name" value="Nucleotide cyclase"/>
    <property type="match status" value="1"/>
</dbReference>
<dbReference type="PANTHER" id="PTHR45138">
    <property type="entry name" value="REGULATORY COMPONENTS OF SENSORY TRANSDUCTION SYSTEM"/>
    <property type="match status" value="1"/>
</dbReference>
<name>A0A7W4UG01_9CELL</name>
<sequence length="362" mass="37485">MSSSRWCEPRDRVAAARSAAVLILVGAVVILTFAAVDPSIASGWERVAVLASAATAIPLAALLYRRGHRAPTWLWVTMPVGGVALITTLDFATRDASAAGQVFLAFPVLFAASQLRRRAAVGITVLTVAADAVLALALLPVERAITDVAFVGATLGVMTVLLVVSGEQRDALVARLTLLAAIDPLTGLATRRVLDEAGHAALARAGAGTALLVLDLDRFKSINDSRGHPVGDDALAHVAALLRSRERPGMVLSRLGGDELAVLVTERAGGTAEKLADEVVELVRSRPLPTPEGPLPLSVSIGVAYAREGVTTLRALYAAADEALYRAKSGGRDRVAVNDGAAPGRGGVAAVPRPVPSAENRP</sequence>
<feature type="transmembrane region" description="Helical" evidence="2">
    <location>
        <begin position="72"/>
        <end position="89"/>
    </location>
</feature>
<dbReference type="Gene3D" id="3.30.70.270">
    <property type="match status" value="1"/>
</dbReference>
<dbReference type="InterPro" id="IPR000160">
    <property type="entry name" value="GGDEF_dom"/>
</dbReference>
<feature type="region of interest" description="Disordered" evidence="1">
    <location>
        <begin position="337"/>
        <end position="362"/>
    </location>
</feature>
<evidence type="ECO:0000313" key="5">
    <source>
        <dbReference type="Proteomes" id="UP000518206"/>
    </source>
</evidence>
<keyword evidence="2" id="KW-0472">Membrane</keyword>
<keyword evidence="2" id="KW-0812">Transmembrane</keyword>
<protein>
    <submittedName>
        <fullName evidence="4">Diguanylate cyclase (GGDEF)-like protein</fullName>
    </submittedName>
</protein>
<dbReference type="GO" id="GO:0005886">
    <property type="term" value="C:plasma membrane"/>
    <property type="evidence" value="ECO:0007669"/>
    <property type="project" value="TreeGrafter"/>
</dbReference>
<accession>A0A7W4UG01</accession>
<evidence type="ECO:0000256" key="1">
    <source>
        <dbReference type="SAM" id="MobiDB-lite"/>
    </source>
</evidence>
<evidence type="ECO:0000259" key="3">
    <source>
        <dbReference type="PROSITE" id="PS50887"/>
    </source>
</evidence>
<dbReference type="RefSeq" id="WP_183296317.1">
    <property type="nucleotide sequence ID" value="NZ_JACHVX010000003.1"/>
</dbReference>
<feature type="domain" description="GGDEF" evidence="3">
    <location>
        <begin position="207"/>
        <end position="340"/>
    </location>
</feature>
<reference evidence="4 5" key="2">
    <citation type="submission" date="2020-08" db="EMBL/GenBank/DDBJ databases">
        <authorList>
            <person name="Partida-Martinez L."/>
            <person name="Huntemann M."/>
            <person name="Clum A."/>
            <person name="Wang J."/>
            <person name="Palaniappan K."/>
            <person name="Ritter S."/>
            <person name="Chen I.-M."/>
            <person name="Stamatis D."/>
            <person name="Reddy T."/>
            <person name="O'Malley R."/>
            <person name="Daum C."/>
            <person name="Shapiro N."/>
            <person name="Ivanova N."/>
            <person name="Kyrpides N."/>
            <person name="Woyke T."/>
        </authorList>
    </citation>
    <scope>NUCLEOTIDE SEQUENCE [LARGE SCALE GENOMIC DNA]</scope>
    <source>
        <strain evidence="4 5">RAS26</strain>
    </source>
</reference>
<dbReference type="Proteomes" id="UP000518206">
    <property type="component" value="Unassembled WGS sequence"/>
</dbReference>
<dbReference type="GO" id="GO:0052621">
    <property type="term" value="F:diguanylate cyclase activity"/>
    <property type="evidence" value="ECO:0007669"/>
    <property type="project" value="TreeGrafter"/>
</dbReference>
<comment type="caution">
    <text evidence="4">The sequence shown here is derived from an EMBL/GenBank/DDBJ whole genome shotgun (WGS) entry which is preliminary data.</text>
</comment>
<evidence type="ECO:0000313" key="4">
    <source>
        <dbReference type="EMBL" id="MBB2923487.1"/>
    </source>
</evidence>
<feature type="transmembrane region" description="Helical" evidence="2">
    <location>
        <begin position="47"/>
        <end position="65"/>
    </location>
</feature>
<evidence type="ECO:0000256" key="2">
    <source>
        <dbReference type="SAM" id="Phobius"/>
    </source>
</evidence>
<dbReference type="SMART" id="SM00267">
    <property type="entry name" value="GGDEF"/>
    <property type="match status" value="1"/>
</dbReference>
<dbReference type="InterPro" id="IPR050469">
    <property type="entry name" value="Diguanylate_Cyclase"/>
</dbReference>
<feature type="transmembrane region" description="Helical" evidence="2">
    <location>
        <begin position="145"/>
        <end position="165"/>
    </location>
</feature>